<reference evidence="5 6" key="1">
    <citation type="submission" date="2018-03" db="EMBL/GenBank/DDBJ databases">
        <authorList>
            <person name="Nguyen K."/>
            <person name="Fouts D."/>
            <person name="Sutton G."/>
        </authorList>
    </citation>
    <scope>NUCLEOTIDE SEQUENCE [LARGE SCALE GENOMIC DNA]</scope>
    <source>
        <strain evidence="5 6">AU3578</strain>
    </source>
</reference>
<dbReference type="GeneID" id="45679495"/>
<keyword evidence="7" id="KW-1185">Reference proteome</keyword>
<dbReference type="InterPro" id="IPR000073">
    <property type="entry name" value="AB_hydrolase_1"/>
</dbReference>
<evidence type="ECO:0000256" key="1">
    <source>
        <dbReference type="SAM" id="SignalP"/>
    </source>
</evidence>
<dbReference type="EMBL" id="JAUJRV010000002">
    <property type="protein sequence ID" value="MDN7794419.1"/>
    <property type="molecule type" value="Genomic_DNA"/>
</dbReference>
<dbReference type="Pfam" id="PF00561">
    <property type="entry name" value="Abhydrolase_1"/>
    <property type="match status" value="1"/>
</dbReference>
<proteinExistence type="predicted"/>
<accession>A0A132DRP8</accession>
<evidence type="ECO:0000313" key="5">
    <source>
        <dbReference type="EMBL" id="PRH38722.1"/>
    </source>
</evidence>
<comment type="caution">
    <text evidence="5">The sequence shown here is derived from an EMBL/GenBank/DDBJ whole genome shotgun (WGS) entry which is preliminary data.</text>
</comment>
<sequence>MTKSMRSRVMAGAAACAMSAAPFAGATAVMALATTRTAVAATAPSDTYAATRYPLVFVHGINGNEKIGGAIDQWYGIRGDLQQHGASVYVANLSAFQSDDGPNGRGEQLLAYVKRVLAASGATRVNLVGHSQGGLTSRYVAAVAPELVASVTTIGTPHRGSEFADFVQRVLAYDPTGLSSAVIAKFVNLMAFLTSTNFNLKQDALAALQTLTTSQAAVYNVNYPSAGLGAPGSCETGASTETIGGHTHLLYSWTGTAIRPAFSLSGVMLAKDVSTIPLIDPAYKDDSSTLAMLATGTVMINRGSGRNDGLVSKCSALYGQVLGTHYKWNHVDEINQTLGVHGAFAEDPVAVIRTHANRLKLAGV</sequence>
<reference evidence="3 7" key="2">
    <citation type="submission" date="2020-11" db="EMBL/GenBank/DDBJ databases">
        <title>Enhanced detection system for hospital associated transmission using whole genome sequencing surveillance.</title>
        <authorList>
            <person name="Harrison L.H."/>
            <person name="Van Tyne D."/>
            <person name="Marsh J.W."/>
            <person name="Griffith M.P."/>
            <person name="Snyder D.J."/>
            <person name="Cooper V.S."/>
            <person name="Mustapha M."/>
        </authorList>
    </citation>
    <scope>NUCLEOTIDE SEQUENCE [LARGE SCALE GENOMIC DNA]</scope>
    <source>
        <strain evidence="3 7">BC00020</strain>
    </source>
</reference>
<dbReference type="SUPFAM" id="SSF53474">
    <property type="entry name" value="alpha/beta-Hydrolases"/>
    <property type="match status" value="1"/>
</dbReference>
<dbReference type="Proteomes" id="UP000237632">
    <property type="component" value="Unassembled WGS sequence"/>
</dbReference>
<dbReference type="EMBL" id="JADVKH010000027">
    <property type="protein sequence ID" value="MBJ9688236.1"/>
    <property type="molecule type" value="Genomic_DNA"/>
</dbReference>
<dbReference type="OMA" id="NDKYPQG"/>
<organism evidence="5 6">
    <name type="scientific">Burkholderia vietnamiensis</name>
    <dbReference type="NCBI Taxonomy" id="60552"/>
    <lineage>
        <taxon>Bacteria</taxon>
        <taxon>Pseudomonadati</taxon>
        <taxon>Pseudomonadota</taxon>
        <taxon>Betaproteobacteria</taxon>
        <taxon>Burkholderiales</taxon>
        <taxon>Burkholderiaceae</taxon>
        <taxon>Burkholderia</taxon>
        <taxon>Burkholderia cepacia complex</taxon>
    </lineage>
</organism>
<protein>
    <submittedName>
        <fullName evidence="5">Alpha/beta hydrolase</fullName>
    </submittedName>
    <submittedName>
        <fullName evidence="3">Triacylglycerol lipase</fullName>
    </submittedName>
</protein>
<feature type="signal peptide" evidence="1">
    <location>
        <begin position="1"/>
        <end position="26"/>
    </location>
</feature>
<evidence type="ECO:0000313" key="4">
    <source>
        <dbReference type="EMBL" id="MDN7794419.1"/>
    </source>
</evidence>
<evidence type="ECO:0000313" key="6">
    <source>
        <dbReference type="Proteomes" id="UP000237632"/>
    </source>
</evidence>
<evidence type="ECO:0000313" key="7">
    <source>
        <dbReference type="Proteomes" id="UP000808215"/>
    </source>
</evidence>
<gene>
    <name evidence="5" type="ORF">C6T65_30340</name>
    <name evidence="3" type="ORF">I5589_14250</name>
    <name evidence="4" type="ORF">QZM33_05510</name>
</gene>
<reference evidence="4" key="3">
    <citation type="submission" date="2023-07" db="EMBL/GenBank/DDBJ databases">
        <title>A collection of bacterial strains from the Burkholderia cepacia Research Laboratory and Repository.</title>
        <authorList>
            <person name="Lipuma J."/>
            <person name="Spilker T."/>
            <person name="Caverly L."/>
        </authorList>
    </citation>
    <scope>NUCLEOTIDE SEQUENCE</scope>
    <source>
        <strain evidence="4">AU44268</strain>
    </source>
</reference>
<dbReference type="Proteomes" id="UP001171620">
    <property type="component" value="Unassembled WGS sequence"/>
</dbReference>
<dbReference type="EMBL" id="PVHK01000230">
    <property type="protein sequence ID" value="PRH38722.1"/>
    <property type="molecule type" value="Genomic_DNA"/>
</dbReference>
<evidence type="ECO:0000313" key="3">
    <source>
        <dbReference type="EMBL" id="MBJ9688236.1"/>
    </source>
</evidence>
<feature type="domain" description="AB hydrolase-1" evidence="2">
    <location>
        <begin position="53"/>
        <end position="266"/>
    </location>
</feature>
<feature type="chain" id="PRO_5044548340" evidence="1">
    <location>
        <begin position="27"/>
        <end position="364"/>
    </location>
</feature>
<dbReference type="AlphaFoldDB" id="A0A132DRP8"/>
<keyword evidence="5" id="KW-0378">Hydrolase</keyword>
<dbReference type="InterPro" id="IPR029058">
    <property type="entry name" value="AB_hydrolase_fold"/>
</dbReference>
<name>A0A132DRP8_BURVI</name>
<evidence type="ECO:0000259" key="2">
    <source>
        <dbReference type="Pfam" id="PF00561"/>
    </source>
</evidence>
<keyword evidence="1" id="KW-0732">Signal</keyword>
<dbReference type="ESTHER" id="burvi-q4ba74">
    <property type="family name" value="Bacterial_lip_FamI.2"/>
</dbReference>
<dbReference type="RefSeq" id="WP_011881698.1">
    <property type="nucleotide sequence ID" value="NZ_CAAAFK010000005.1"/>
</dbReference>
<dbReference type="GO" id="GO:0016787">
    <property type="term" value="F:hydrolase activity"/>
    <property type="evidence" value="ECO:0007669"/>
    <property type="project" value="UniProtKB-KW"/>
</dbReference>
<dbReference type="Gene3D" id="3.40.50.1820">
    <property type="entry name" value="alpha/beta hydrolase"/>
    <property type="match status" value="1"/>
</dbReference>
<dbReference type="Proteomes" id="UP000808215">
    <property type="component" value="Unassembled WGS sequence"/>
</dbReference>